<dbReference type="EMBL" id="AY576796">
    <property type="protein sequence ID" value="AAT36755.1"/>
    <property type="molecule type" value="Genomic_DNA"/>
</dbReference>
<proteinExistence type="predicted"/>
<sequence>MTTRFQTMLAPIGLSTGDGRRFAGDAITLAEVPFPFEWARSREGGHDGAVVVGVVQEAAVLTVKDAVAQGFISAERAKGMDQAMSGVWARGELFDGVSREEMPRLAEDVAEAMHLIGAGTLGPSVDLDSFEGVPVMEGTDEPVTWEDIEAHYEETGEEPKIELLVTAGRVRAATLVSIPAFAETSRPLELAAAEVPEDEEERAAQEAALERTVALVASMSAGSSLPEVARFDRPALDGPTPITWDWETGRVYGHIATWSTCHVGYSDVCVTAPKDESGAYAAFNRFPVDTEDGGTVWAGRITVGGRHAGLSLNASATMSAYDGKTVAAYVRAYEDEFGIVVAGAIQSGLGGTERAAIDRRKVSGDWRETPAGLSLVEVLALSPGPRAHAEPGFPIPGTFSRAGRQVALTAALGPMAEEDGFRTLRTAPLDIQGAVRAALAEDRAVQAARSELAQELEPVLAAEAVQRDEERAKLARELEG</sequence>
<dbReference type="Proteomes" id="UP000001245">
    <property type="component" value="Segment"/>
</dbReference>
<protein>
    <submittedName>
        <fullName evidence="1">Pas7</fullName>
    </submittedName>
</protein>
<gene>
    <name evidence="1" type="primary">pas7</name>
</gene>
<dbReference type="KEGG" id="vg:2846164"/>
<name>Q6J824_9CAUD</name>
<evidence type="ECO:0000313" key="2">
    <source>
        <dbReference type="Proteomes" id="UP000001245"/>
    </source>
</evidence>
<keyword evidence="2" id="KW-1185">Reference proteome</keyword>
<dbReference type="RefSeq" id="YP_024793.1">
    <property type="nucleotide sequence ID" value="NC_005885.1"/>
</dbReference>
<dbReference type="GeneID" id="2846164"/>
<reference evidence="1 2" key="1">
    <citation type="journal article" date="2004" name="Virus Genes">
        <title>The genome of phiAsp2, an actinoplanes infecting phage.</title>
        <authorList>
            <person name="Jarling M."/>
            <person name="Bartkowiak K."/>
            <person name="Pape H."/>
            <person name="Meinhardt F."/>
        </authorList>
    </citation>
    <scope>NUCLEOTIDE SEQUENCE</scope>
</reference>
<evidence type="ECO:0000313" key="1">
    <source>
        <dbReference type="EMBL" id="AAT36755.1"/>
    </source>
</evidence>
<accession>Q6J824</accession>
<organism evidence="1 2">
    <name type="scientific">Actinoplanes phage phiAsp2</name>
    <dbReference type="NCBI Taxonomy" id="279303"/>
    <lineage>
        <taxon>Viruses</taxon>
        <taxon>Duplodnaviria</taxon>
        <taxon>Heunggongvirae</taxon>
        <taxon>Uroviricota</taxon>
        <taxon>Caudoviricetes</taxon>
        <taxon>Aspduovirus</taxon>
        <taxon>Aspduovirus Asp2</taxon>
    </lineage>
</organism>
<dbReference type="OrthoDB" id="484at10239"/>